<dbReference type="AlphaFoldDB" id="A0A4R3LVD4"/>
<gene>
    <name evidence="3" type="ORF">EDC22_11511</name>
</gene>
<protein>
    <submittedName>
        <fullName evidence="3">Exopolyphosphatase/guanosine-5'-triphosphate, 3'-diphosphate pyrophosphatase</fullName>
    </submittedName>
</protein>
<evidence type="ECO:0000256" key="1">
    <source>
        <dbReference type="SAM" id="MobiDB-lite"/>
    </source>
</evidence>
<keyword evidence="4" id="KW-1185">Reference proteome</keyword>
<dbReference type="InterPro" id="IPR043129">
    <property type="entry name" value="ATPase_NBD"/>
</dbReference>
<dbReference type="Gene3D" id="3.30.420.40">
    <property type="match status" value="1"/>
</dbReference>
<name>A0A4R3LVD4_9HYPH</name>
<dbReference type="OrthoDB" id="9793035at2"/>
<feature type="region of interest" description="Disordered" evidence="1">
    <location>
        <begin position="1"/>
        <end position="41"/>
    </location>
</feature>
<dbReference type="EMBL" id="SMAK01000015">
    <property type="protein sequence ID" value="TCT04531.1"/>
    <property type="molecule type" value="Genomic_DNA"/>
</dbReference>
<dbReference type="SUPFAM" id="SSF53067">
    <property type="entry name" value="Actin-like ATPase domain"/>
    <property type="match status" value="2"/>
</dbReference>
<dbReference type="InterPro" id="IPR003695">
    <property type="entry name" value="Ppx_GppA_N"/>
</dbReference>
<feature type="domain" description="Ppx/GppA phosphatase N-terminal" evidence="2">
    <location>
        <begin position="64"/>
        <end position="366"/>
    </location>
</feature>
<dbReference type="PANTHER" id="PTHR30005">
    <property type="entry name" value="EXOPOLYPHOSPHATASE"/>
    <property type="match status" value="1"/>
</dbReference>
<dbReference type="Gene3D" id="3.30.420.150">
    <property type="entry name" value="Exopolyphosphatase. Domain 2"/>
    <property type="match status" value="1"/>
</dbReference>
<evidence type="ECO:0000313" key="3">
    <source>
        <dbReference type="EMBL" id="TCT04531.1"/>
    </source>
</evidence>
<dbReference type="GO" id="GO:0016462">
    <property type="term" value="F:pyrophosphatase activity"/>
    <property type="evidence" value="ECO:0007669"/>
    <property type="project" value="TreeGrafter"/>
</dbReference>
<evidence type="ECO:0000259" key="2">
    <source>
        <dbReference type="Pfam" id="PF02541"/>
    </source>
</evidence>
<dbReference type="InterPro" id="IPR050273">
    <property type="entry name" value="GppA/Ppx_hydrolase"/>
</dbReference>
<accession>A0A4R3LVD4</accession>
<dbReference type="Pfam" id="PF02541">
    <property type="entry name" value="Ppx-GppA"/>
    <property type="match status" value="1"/>
</dbReference>
<sequence length="400" mass="43440">MRDLRRYGTGTLDRNGSGAGVVARGPTTGPPSGARGSRRAARDGQGAQIYAALDLGTNNCRLLVAEPTRRAFRVVDAFSRIVRLGEGVSHSGRLADDAMRRAVDALAVCRDKMLARGVTRHRLIATEACRIAENGAEFLARVREATGLELEIVNRETEARLAVSGCASLVDPAARSVIVFDIGGGSTELVLLQSGEGGFGSPFTVQRHVAEWTSLPIGVVTLSERFGGVEVDRDTFEAMVEHVHTALTPFAARVAHHARFDHEAVHLLGTSGTVTTICGVHLGLDRYDRRRVDGSWMRRADVIAVTERLLAMSYRERVSNPCIGADRADLVLAGCAIFEAIRRCWPCERVRVADRGLREGILITLMTDDGVWRHFRRGRGYRGRNAAARVGQGGLRGSRP</sequence>
<comment type="caution">
    <text evidence="3">The sequence shown here is derived from an EMBL/GenBank/DDBJ whole genome shotgun (WGS) entry which is preliminary data.</text>
</comment>
<evidence type="ECO:0000313" key="4">
    <source>
        <dbReference type="Proteomes" id="UP000295678"/>
    </source>
</evidence>
<dbReference type="PANTHER" id="PTHR30005:SF0">
    <property type="entry name" value="RETROGRADE REGULATION PROTEIN 2"/>
    <property type="match status" value="1"/>
</dbReference>
<organism evidence="3 4">
    <name type="scientific">Tepidamorphus gemmatus</name>
    <dbReference type="NCBI Taxonomy" id="747076"/>
    <lineage>
        <taxon>Bacteria</taxon>
        <taxon>Pseudomonadati</taxon>
        <taxon>Pseudomonadota</taxon>
        <taxon>Alphaproteobacteria</taxon>
        <taxon>Hyphomicrobiales</taxon>
        <taxon>Tepidamorphaceae</taxon>
        <taxon>Tepidamorphus</taxon>
    </lineage>
</organism>
<reference evidence="3 4" key="1">
    <citation type="submission" date="2019-03" db="EMBL/GenBank/DDBJ databases">
        <title>Genomic Encyclopedia of Type Strains, Phase IV (KMG-IV): sequencing the most valuable type-strain genomes for metagenomic binning, comparative biology and taxonomic classification.</title>
        <authorList>
            <person name="Goeker M."/>
        </authorList>
    </citation>
    <scope>NUCLEOTIDE SEQUENCE [LARGE SCALE GENOMIC DNA]</scope>
    <source>
        <strain evidence="3 4">DSM 19345</strain>
    </source>
</reference>
<dbReference type="CDD" id="cd24054">
    <property type="entry name" value="ASKHA_NBD_AaPPX-GppA_MtPPX2-like"/>
    <property type="match status" value="1"/>
</dbReference>
<dbReference type="Proteomes" id="UP000295678">
    <property type="component" value="Unassembled WGS sequence"/>
</dbReference>
<proteinExistence type="predicted"/>